<dbReference type="EMBL" id="CP022957">
    <property type="protein sequence ID" value="ASV30846.1"/>
    <property type="molecule type" value="Genomic_DNA"/>
</dbReference>
<dbReference type="InterPro" id="IPR001100">
    <property type="entry name" value="Pyr_nuc-diS_OxRdtase"/>
</dbReference>
<dbReference type="AlphaFoldDB" id="A0A223V6A8"/>
<dbReference type="PANTHER" id="PTHR43014">
    <property type="entry name" value="MERCURIC REDUCTASE"/>
    <property type="match status" value="1"/>
</dbReference>
<sequence length="448" mass="49107">MKKYDVFVIGSGMAGMTIANKCASKGLKVGITDELPYGGTCALRGCDPKKVIIGATEVRDFAIRLKDKGIDTVPNVNWRDIMAFKQSFVDAMPPKIEKGYRHNDIDTYHSSAKFLSKNTLQLGTDTIEADKIVIATGAKPRVLDFEGGYLALSSTDFLNLKELPQSLLFIGGGYIAFEFAHIAARCGADVTIVHRGKRPLENFEQDIVVHLINATKELGIKLVLATEVSKIEKRDNHYTVTGTTDGKEMTFRTETVFNSAGRPPAIFDLELDKSGISFSKEGVAVNEYLQSASNPNVYAAGDAADSKGLPLTPVAVMEGHIVASNIIKGNTKKVSYPPMPSVVFTLPTLAAVGLTEAEAKSQKIEYQVNYNEVGNWFNAERLNVKEYAFKTIVNKEDHTILGAHLIGPNAEETINLFAIAIKTKMRIHDLRTMIFSYPTLSSDIPYML</sequence>
<proteinExistence type="inferred from homology"/>
<dbReference type="OrthoDB" id="9800167at2"/>
<dbReference type="SUPFAM" id="SSF51905">
    <property type="entry name" value="FAD/NAD(P)-binding domain"/>
    <property type="match status" value="1"/>
</dbReference>
<keyword evidence="4" id="KW-0547">Nucleotide-binding</keyword>
<protein>
    <submittedName>
        <fullName evidence="6">Pyridine nucleotide-disulfide oxidoreductase</fullName>
    </submittedName>
</protein>
<dbReference type="InterPro" id="IPR004099">
    <property type="entry name" value="Pyr_nucl-diS_OxRdtase_dimer"/>
</dbReference>
<dbReference type="SUPFAM" id="SSF55424">
    <property type="entry name" value="FAD/NAD-linked reductases, dimerisation (C-terminal) domain"/>
    <property type="match status" value="1"/>
</dbReference>
<comment type="similarity">
    <text evidence="1">Belongs to the class-I pyridine nucleotide-disulfide oxidoreductase family.</text>
</comment>
<dbReference type="PANTHER" id="PTHR43014:SF5">
    <property type="entry name" value="GLUTATHIONE REDUCTASE (NADPH)"/>
    <property type="match status" value="1"/>
</dbReference>
<dbReference type="Pfam" id="PF02852">
    <property type="entry name" value="Pyr_redox_dim"/>
    <property type="match status" value="1"/>
</dbReference>
<feature type="binding site" evidence="4">
    <location>
        <position position="50"/>
    </location>
    <ligand>
        <name>FAD</name>
        <dbReference type="ChEBI" id="CHEBI:57692"/>
    </ligand>
</feature>
<feature type="disulfide bond" description="Redox-active" evidence="5">
    <location>
        <begin position="41"/>
        <end position="46"/>
    </location>
</feature>
<dbReference type="Pfam" id="PF07992">
    <property type="entry name" value="Pyr_redox_2"/>
    <property type="match status" value="1"/>
</dbReference>
<reference evidence="6 7" key="1">
    <citation type="submission" date="2017-08" db="EMBL/GenBank/DDBJ databases">
        <title>The complete genome sequence of Maribacter sp. B1, isolated from deep-sea sediment.</title>
        <authorList>
            <person name="Wu Y.-H."/>
            <person name="Cheng H."/>
            <person name="Xu X.-W."/>
        </authorList>
    </citation>
    <scope>NUCLEOTIDE SEQUENCE [LARGE SCALE GENOMIC DNA]</scope>
    <source>
        <strain evidence="6 7">B1</strain>
    </source>
</reference>
<dbReference type="Gene3D" id="3.30.390.30">
    <property type="match status" value="1"/>
</dbReference>
<dbReference type="InterPro" id="IPR023753">
    <property type="entry name" value="FAD/NAD-binding_dom"/>
</dbReference>
<comment type="cofactor">
    <cofactor evidence="4">
        <name>FAD</name>
        <dbReference type="ChEBI" id="CHEBI:57692"/>
    </cofactor>
    <text evidence="4">Binds 1 FAD per subunit.</text>
</comment>
<feature type="binding site" evidence="4">
    <location>
        <begin position="171"/>
        <end position="178"/>
    </location>
    <ligand>
        <name>NAD(+)</name>
        <dbReference type="ChEBI" id="CHEBI:57540"/>
    </ligand>
</feature>
<dbReference type="PRINTS" id="PR00411">
    <property type="entry name" value="PNDRDTASEI"/>
</dbReference>
<evidence type="ECO:0000256" key="3">
    <source>
        <dbReference type="ARBA" id="ARBA00022827"/>
    </source>
</evidence>
<dbReference type="PRINTS" id="PR00368">
    <property type="entry name" value="FADPNR"/>
</dbReference>
<keyword evidence="4" id="KW-0520">NAD</keyword>
<evidence type="ECO:0000256" key="2">
    <source>
        <dbReference type="ARBA" id="ARBA00022630"/>
    </source>
</evidence>
<dbReference type="KEGG" id="marb:CJ263_11800"/>
<dbReference type="Gene3D" id="3.50.50.60">
    <property type="entry name" value="FAD/NAD(P)-binding domain"/>
    <property type="match status" value="2"/>
</dbReference>
<dbReference type="InterPro" id="IPR036188">
    <property type="entry name" value="FAD/NAD-bd_sf"/>
</dbReference>
<dbReference type="InterPro" id="IPR016156">
    <property type="entry name" value="FAD/NAD-linked_Rdtase_dimer_sf"/>
</dbReference>
<evidence type="ECO:0000313" key="6">
    <source>
        <dbReference type="EMBL" id="ASV30846.1"/>
    </source>
</evidence>
<dbReference type="GO" id="GO:0016491">
    <property type="term" value="F:oxidoreductase activity"/>
    <property type="evidence" value="ECO:0007669"/>
    <property type="project" value="InterPro"/>
</dbReference>
<keyword evidence="3 4" id="KW-0274">FAD</keyword>
<keyword evidence="7" id="KW-1185">Reference proteome</keyword>
<dbReference type="RefSeq" id="WP_094997460.1">
    <property type="nucleotide sequence ID" value="NZ_BMJL01000007.1"/>
</dbReference>
<dbReference type="GO" id="GO:0000166">
    <property type="term" value="F:nucleotide binding"/>
    <property type="evidence" value="ECO:0007669"/>
    <property type="project" value="UniProtKB-KW"/>
</dbReference>
<keyword evidence="2" id="KW-0285">Flavoprotein</keyword>
<accession>A0A223V6A8</accession>
<evidence type="ECO:0000256" key="5">
    <source>
        <dbReference type="PIRSR" id="PIRSR000350-4"/>
    </source>
</evidence>
<dbReference type="Proteomes" id="UP000215244">
    <property type="component" value="Chromosome"/>
</dbReference>
<feature type="binding site" evidence="4">
    <location>
        <position position="302"/>
    </location>
    <ligand>
        <name>FAD</name>
        <dbReference type="ChEBI" id="CHEBI:57692"/>
    </ligand>
</feature>
<evidence type="ECO:0000256" key="1">
    <source>
        <dbReference type="ARBA" id="ARBA00007532"/>
    </source>
</evidence>
<name>A0A223V6A8_9FLAO</name>
<evidence type="ECO:0000313" key="7">
    <source>
        <dbReference type="Proteomes" id="UP000215244"/>
    </source>
</evidence>
<dbReference type="PIRSF" id="PIRSF000350">
    <property type="entry name" value="Mercury_reductase_MerA"/>
    <property type="match status" value="1"/>
</dbReference>
<organism evidence="6 7">
    <name type="scientific">Maribacter cobaltidurans</name>
    <dbReference type="NCBI Taxonomy" id="1178778"/>
    <lineage>
        <taxon>Bacteria</taxon>
        <taxon>Pseudomonadati</taxon>
        <taxon>Bacteroidota</taxon>
        <taxon>Flavobacteriia</taxon>
        <taxon>Flavobacteriales</taxon>
        <taxon>Flavobacteriaceae</taxon>
        <taxon>Maribacter</taxon>
    </lineage>
</organism>
<gene>
    <name evidence="6" type="ORF">CJ263_11800</name>
</gene>
<feature type="binding site" evidence="4">
    <location>
        <position position="261"/>
    </location>
    <ligand>
        <name>NAD(+)</name>
        <dbReference type="ChEBI" id="CHEBI:57540"/>
    </ligand>
</feature>
<evidence type="ECO:0000256" key="4">
    <source>
        <dbReference type="PIRSR" id="PIRSR000350-3"/>
    </source>
</evidence>